<keyword evidence="2 3" id="KW-0560">Oxidoreductase</keyword>
<evidence type="ECO:0000256" key="2">
    <source>
        <dbReference type="ARBA" id="ARBA00023002"/>
    </source>
</evidence>
<dbReference type="RefSeq" id="WP_003554067.1">
    <property type="nucleotide sequence ID" value="NZ_CABKOL010000102.1"/>
</dbReference>
<dbReference type="PROSITE" id="PS00061">
    <property type="entry name" value="ADH_SHORT"/>
    <property type="match status" value="1"/>
</dbReference>
<accession>A0A6P1EA44</accession>
<dbReference type="AlphaFoldDB" id="A0A6P1EA44"/>
<dbReference type="FunFam" id="3.40.50.720:FF:000084">
    <property type="entry name" value="Short-chain dehydrogenase reductase"/>
    <property type="match status" value="1"/>
</dbReference>
<dbReference type="InterPro" id="IPR036291">
    <property type="entry name" value="NAD(P)-bd_dom_sf"/>
</dbReference>
<evidence type="ECO:0000313" key="3">
    <source>
        <dbReference type="EMBL" id="QHB52101.1"/>
    </source>
</evidence>
<dbReference type="NCBIfam" id="NF005559">
    <property type="entry name" value="PRK07231.1"/>
    <property type="match status" value="1"/>
</dbReference>
<dbReference type="PRINTS" id="PR00080">
    <property type="entry name" value="SDRFAMILY"/>
</dbReference>
<proteinExistence type="inferred from homology"/>
<dbReference type="PANTHER" id="PTHR24321">
    <property type="entry name" value="DEHYDROGENASES, SHORT CHAIN"/>
    <property type="match status" value="1"/>
</dbReference>
<dbReference type="Proteomes" id="UP000465035">
    <property type="component" value="Chromosome"/>
</dbReference>
<dbReference type="Gene3D" id="3.40.50.720">
    <property type="entry name" value="NAD(P)-binding Rossmann-like Domain"/>
    <property type="match status" value="1"/>
</dbReference>
<dbReference type="SUPFAM" id="SSF51735">
    <property type="entry name" value="NAD(P)-binding Rossmann-fold domains"/>
    <property type="match status" value="1"/>
</dbReference>
<sequence>MMSGRLNHKIAVVTGGAMGIGRAITERFVKEGAKVVVADVNEKSGQAFTDKLDNAYFYQLNVSSESNWRDLFAWVLDKFGKIDVLVNNAGIAIMSDIAHTSLDDWQKVINVNLTGVFLGTKHGILNMQAHGGSIINMSSLAGLVGDPNAAAYTASKGGVRLLTKSAATYGAQFNIRVNSVHPGVTETPILKGIPQAQKENIINQTPLRRMAQPQEIANMVLYLASDESSYSTGSEFIVDGGTTAN</sequence>
<evidence type="ECO:0000256" key="1">
    <source>
        <dbReference type="ARBA" id="ARBA00006484"/>
    </source>
</evidence>
<protein>
    <submittedName>
        <fullName evidence="3">Glucose 1-dehydrogenase</fullName>
        <ecNumber evidence="3">1.1.1.47</ecNumber>
    </submittedName>
</protein>
<reference evidence="3 4" key="1">
    <citation type="submission" date="2019-12" db="EMBL/GenBank/DDBJ databases">
        <title>Lactobacillus hilgardii FLUB.</title>
        <authorList>
            <person name="Gustaw K."/>
        </authorList>
    </citation>
    <scope>NUCLEOTIDE SEQUENCE [LARGE SCALE GENOMIC DNA]</scope>
    <source>
        <strain evidence="3 4">FLUB</strain>
    </source>
</reference>
<dbReference type="EC" id="1.1.1.47" evidence="3"/>
<dbReference type="EMBL" id="CP047121">
    <property type="protein sequence ID" value="QHB52101.1"/>
    <property type="molecule type" value="Genomic_DNA"/>
</dbReference>
<name>A0A6P1EA44_LENHI</name>
<dbReference type="InterPro" id="IPR020904">
    <property type="entry name" value="Sc_DH/Rdtase_CS"/>
</dbReference>
<dbReference type="SMR" id="A0A6P1EA44"/>
<dbReference type="GeneID" id="69058269"/>
<dbReference type="GO" id="GO:0047936">
    <property type="term" value="F:glucose 1-dehydrogenase [NAD(P)+] activity"/>
    <property type="evidence" value="ECO:0007669"/>
    <property type="project" value="UniProtKB-EC"/>
</dbReference>
<organism evidence="3 4">
    <name type="scientific">Lentilactobacillus hilgardii</name>
    <name type="common">Lactobacillus hilgardii</name>
    <dbReference type="NCBI Taxonomy" id="1588"/>
    <lineage>
        <taxon>Bacteria</taxon>
        <taxon>Bacillati</taxon>
        <taxon>Bacillota</taxon>
        <taxon>Bacilli</taxon>
        <taxon>Lactobacillales</taxon>
        <taxon>Lactobacillaceae</taxon>
        <taxon>Lentilactobacillus</taxon>
    </lineage>
</organism>
<dbReference type="InterPro" id="IPR002347">
    <property type="entry name" value="SDR_fam"/>
</dbReference>
<gene>
    <name evidence="3" type="ORF">GQR93_07830</name>
</gene>
<evidence type="ECO:0000313" key="4">
    <source>
        <dbReference type="Proteomes" id="UP000465035"/>
    </source>
</evidence>
<dbReference type="Pfam" id="PF13561">
    <property type="entry name" value="adh_short_C2"/>
    <property type="match status" value="1"/>
</dbReference>
<dbReference type="PANTHER" id="PTHR24321:SF8">
    <property type="entry name" value="ESTRADIOL 17-BETA-DEHYDROGENASE 8-RELATED"/>
    <property type="match status" value="1"/>
</dbReference>
<dbReference type="GO" id="GO:0008206">
    <property type="term" value="P:bile acid metabolic process"/>
    <property type="evidence" value="ECO:0007669"/>
    <property type="project" value="UniProtKB-ARBA"/>
</dbReference>
<dbReference type="PRINTS" id="PR00081">
    <property type="entry name" value="GDHRDH"/>
</dbReference>
<comment type="similarity">
    <text evidence="1">Belongs to the short-chain dehydrogenases/reductases (SDR) family.</text>
</comment>